<protein>
    <submittedName>
        <fullName evidence="2">Sortase A</fullName>
    </submittedName>
</protein>
<reference evidence="3" key="1">
    <citation type="submission" date="2016-10" db="EMBL/GenBank/DDBJ databases">
        <authorList>
            <person name="Varghese N."/>
            <person name="Submissions S."/>
        </authorList>
    </citation>
    <scope>NUCLEOTIDE SEQUENCE [LARGE SCALE GENOMIC DNA]</scope>
    <source>
        <strain evidence="3">JCM 14963</strain>
    </source>
</reference>
<dbReference type="GO" id="GO:0016787">
    <property type="term" value="F:hydrolase activity"/>
    <property type="evidence" value="ECO:0007669"/>
    <property type="project" value="UniProtKB-KW"/>
</dbReference>
<dbReference type="NCBIfam" id="TIGR03784">
    <property type="entry name" value="marine_sortase"/>
    <property type="match status" value="1"/>
</dbReference>
<dbReference type="Pfam" id="PF04203">
    <property type="entry name" value="Sortase"/>
    <property type="match status" value="1"/>
</dbReference>
<dbReference type="Gene3D" id="2.40.260.10">
    <property type="entry name" value="Sortase"/>
    <property type="match status" value="1"/>
</dbReference>
<keyword evidence="1" id="KW-0378">Hydrolase</keyword>
<dbReference type="RefSeq" id="WP_092285902.1">
    <property type="nucleotide sequence ID" value="NZ_LT629763.1"/>
</dbReference>
<dbReference type="EMBL" id="LT629763">
    <property type="protein sequence ID" value="SDS39566.1"/>
    <property type="molecule type" value="Genomic_DNA"/>
</dbReference>
<name>A0A1H1RVI8_9GAMM</name>
<dbReference type="SUPFAM" id="SSF63817">
    <property type="entry name" value="Sortase"/>
    <property type="match status" value="1"/>
</dbReference>
<dbReference type="CDD" id="cd05828">
    <property type="entry name" value="Sortase_D_1"/>
    <property type="match status" value="1"/>
</dbReference>
<evidence type="ECO:0000313" key="2">
    <source>
        <dbReference type="EMBL" id="SDS39566.1"/>
    </source>
</evidence>
<dbReference type="InterPro" id="IPR041999">
    <property type="entry name" value="Sortase_D_1"/>
</dbReference>
<dbReference type="OrthoDB" id="9790661at2"/>
<evidence type="ECO:0000256" key="1">
    <source>
        <dbReference type="ARBA" id="ARBA00022801"/>
    </source>
</evidence>
<dbReference type="Proteomes" id="UP000243413">
    <property type="component" value="Chromosome I"/>
</dbReference>
<dbReference type="InterPro" id="IPR022445">
    <property type="entry name" value="Sortase_proteobact_type"/>
</dbReference>
<sequence length="187" mass="20067">MRKLLAAALLLAALGTAGQGLWLQGKALLAQVLIAQAWEQQLASGEPAKPWAWADTWPVAKLTAPNGEQSYVLAGLSGQALAFGPGLLDNGVQPGGIGSLVLAGHQDSHFAFVQHLKPGQVLQLQGRDGQTYRYRIASQRVVDSRKENIELQYQRGELRLVTCYPFAALTSGGPQRFVVTAWLEPAA</sequence>
<accession>A0A1H1RVI8</accession>
<dbReference type="InterPro" id="IPR005754">
    <property type="entry name" value="Sortase"/>
</dbReference>
<dbReference type="InterPro" id="IPR023365">
    <property type="entry name" value="Sortase_dom-sf"/>
</dbReference>
<organism evidence="2 3">
    <name type="scientific">Halopseudomonas sabulinigri</name>
    <dbReference type="NCBI Taxonomy" id="472181"/>
    <lineage>
        <taxon>Bacteria</taxon>
        <taxon>Pseudomonadati</taxon>
        <taxon>Pseudomonadota</taxon>
        <taxon>Gammaproteobacteria</taxon>
        <taxon>Pseudomonadales</taxon>
        <taxon>Pseudomonadaceae</taxon>
        <taxon>Halopseudomonas</taxon>
    </lineage>
</organism>
<evidence type="ECO:0000313" key="3">
    <source>
        <dbReference type="Proteomes" id="UP000243413"/>
    </source>
</evidence>
<gene>
    <name evidence="2" type="ORF">SAMN05216271_1828</name>
</gene>
<dbReference type="AlphaFoldDB" id="A0A1H1RVI8"/>
<proteinExistence type="predicted"/>
<dbReference type="STRING" id="472181.SAMN05216271_1828"/>